<proteinExistence type="predicted"/>
<dbReference type="Proteomes" id="UP000184447">
    <property type="component" value="Unassembled WGS sequence"/>
</dbReference>
<accession>A0A1M5SDA9</accession>
<protein>
    <submittedName>
        <fullName evidence="1">Uncharacterized protein</fullName>
    </submittedName>
</protein>
<sequence length="84" mass="10175">MEIYEKYNKIFKLIGDFIDEKHQGISLENKIKSLKSELEEMTMDNSLKGTEHRRNLDFKIKENTKQLREYELLLQIREEINNID</sequence>
<dbReference type="RefSeq" id="WP_073337208.1">
    <property type="nucleotide sequence ID" value="NZ_FQXM01000004.1"/>
</dbReference>
<name>A0A1M5SDA9_9CLOT</name>
<gene>
    <name evidence="1" type="ORF">SAMN02745207_00875</name>
</gene>
<dbReference type="EMBL" id="FQXM01000004">
    <property type="protein sequence ID" value="SHH36430.1"/>
    <property type="molecule type" value="Genomic_DNA"/>
</dbReference>
<keyword evidence="2" id="KW-1185">Reference proteome</keyword>
<evidence type="ECO:0000313" key="2">
    <source>
        <dbReference type="Proteomes" id="UP000184447"/>
    </source>
</evidence>
<evidence type="ECO:0000313" key="1">
    <source>
        <dbReference type="EMBL" id="SHH36430.1"/>
    </source>
</evidence>
<reference evidence="1 2" key="1">
    <citation type="submission" date="2016-11" db="EMBL/GenBank/DDBJ databases">
        <authorList>
            <person name="Jaros S."/>
            <person name="Januszkiewicz K."/>
            <person name="Wedrychowicz H."/>
        </authorList>
    </citation>
    <scope>NUCLEOTIDE SEQUENCE [LARGE SCALE GENOMIC DNA]</scope>
    <source>
        <strain evidence="1 2">DSM 8605</strain>
    </source>
</reference>
<dbReference type="AlphaFoldDB" id="A0A1M5SDA9"/>
<dbReference type="STRING" id="1121316.SAMN02745207_00875"/>
<organism evidence="1 2">
    <name type="scientific">Clostridium grantii DSM 8605</name>
    <dbReference type="NCBI Taxonomy" id="1121316"/>
    <lineage>
        <taxon>Bacteria</taxon>
        <taxon>Bacillati</taxon>
        <taxon>Bacillota</taxon>
        <taxon>Clostridia</taxon>
        <taxon>Eubacteriales</taxon>
        <taxon>Clostridiaceae</taxon>
        <taxon>Clostridium</taxon>
    </lineage>
</organism>